<dbReference type="InterPro" id="IPR047137">
    <property type="entry name" value="ORF3"/>
</dbReference>
<evidence type="ECO:0000313" key="3">
    <source>
        <dbReference type="Proteomes" id="UP000198507"/>
    </source>
</evidence>
<gene>
    <name evidence="2" type="ORF">SAMN04488546_4002</name>
</gene>
<dbReference type="Proteomes" id="UP000198507">
    <property type="component" value="Unassembled WGS sequence"/>
</dbReference>
<feature type="domain" description="Coenzyme Q-binding protein COQ10 START" evidence="1">
    <location>
        <begin position="10"/>
        <end position="130"/>
    </location>
</feature>
<dbReference type="Pfam" id="PF03364">
    <property type="entry name" value="Polyketide_cyc"/>
    <property type="match status" value="1"/>
</dbReference>
<organism evidence="2 3">
    <name type="scientific">Geodermatophilus poikilotrophus</name>
    <dbReference type="NCBI Taxonomy" id="1333667"/>
    <lineage>
        <taxon>Bacteria</taxon>
        <taxon>Bacillati</taxon>
        <taxon>Actinomycetota</taxon>
        <taxon>Actinomycetes</taxon>
        <taxon>Geodermatophilales</taxon>
        <taxon>Geodermatophilaceae</taxon>
        <taxon>Geodermatophilus</taxon>
    </lineage>
</organism>
<dbReference type="CDD" id="cd07817">
    <property type="entry name" value="SRPBCC_8"/>
    <property type="match status" value="1"/>
</dbReference>
<dbReference type="OrthoDB" id="3695445at2"/>
<accession>A0A1I0HVK6</accession>
<evidence type="ECO:0000259" key="1">
    <source>
        <dbReference type="Pfam" id="PF03364"/>
    </source>
</evidence>
<dbReference type="EMBL" id="FOIE01000009">
    <property type="protein sequence ID" value="SET87222.1"/>
    <property type="molecule type" value="Genomic_DNA"/>
</dbReference>
<dbReference type="AlphaFoldDB" id="A0A1I0HVK6"/>
<keyword evidence="3" id="KW-1185">Reference proteome</keyword>
<dbReference type="RefSeq" id="WP_091447377.1">
    <property type="nucleotide sequence ID" value="NZ_FOIE01000009.1"/>
</dbReference>
<dbReference type="Gene3D" id="3.30.530.20">
    <property type="match status" value="1"/>
</dbReference>
<name>A0A1I0HVK6_9ACTN</name>
<reference evidence="3" key="1">
    <citation type="submission" date="2016-10" db="EMBL/GenBank/DDBJ databases">
        <authorList>
            <person name="Varghese N."/>
            <person name="Submissions S."/>
        </authorList>
    </citation>
    <scope>NUCLEOTIDE SEQUENCE [LARGE SCALE GENOMIC DNA]</scope>
    <source>
        <strain evidence="3">DSM 44209</strain>
    </source>
</reference>
<dbReference type="PANTHER" id="PTHR33824">
    <property type="entry name" value="POLYKETIDE CYCLASE/DEHYDRASE AND LIPID TRANSPORT SUPERFAMILY PROTEIN"/>
    <property type="match status" value="1"/>
</dbReference>
<proteinExistence type="predicted"/>
<protein>
    <submittedName>
        <fullName evidence="2">Polyketide cyclase / dehydrase and lipid transport</fullName>
    </submittedName>
</protein>
<evidence type="ECO:0000313" key="2">
    <source>
        <dbReference type="EMBL" id="SET87222.1"/>
    </source>
</evidence>
<dbReference type="InterPro" id="IPR023393">
    <property type="entry name" value="START-like_dom_sf"/>
</dbReference>
<dbReference type="InterPro" id="IPR005031">
    <property type="entry name" value="COQ10_START"/>
</dbReference>
<sequence length="155" mass="17665">MASVQQSVDVDVPIRVAYDQWTQFESFPQFMGGVERITQIDETRTHWVTNIDGVKREFDAEITEQHPEERVAWTSTSGDAKHAGVVTFHRLDDTKTRVMIQIDWEPTGIVEKAGAALGFDDRQVKADAKRFKEFIESRGTETGAWRGDVPRPDQQ</sequence>
<dbReference type="SUPFAM" id="SSF55961">
    <property type="entry name" value="Bet v1-like"/>
    <property type="match status" value="1"/>
</dbReference>
<dbReference type="PANTHER" id="PTHR33824:SF7">
    <property type="entry name" value="POLYKETIDE CYCLASE_DEHYDRASE AND LIPID TRANSPORT SUPERFAMILY PROTEIN"/>
    <property type="match status" value="1"/>
</dbReference>